<name>A0ABM0S292_GALVR</name>
<dbReference type="SUPFAM" id="SSF57535">
    <property type="entry name" value="Complement control module/SCR domain"/>
    <property type="match status" value="4"/>
</dbReference>
<feature type="domain" description="Sushi" evidence="5">
    <location>
        <begin position="80"/>
        <end position="139"/>
    </location>
</feature>
<evidence type="ECO:0000313" key="6">
    <source>
        <dbReference type="Proteomes" id="UP000694923"/>
    </source>
</evidence>
<dbReference type="PROSITE" id="PS50923">
    <property type="entry name" value="SUSHI"/>
    <property type="match status" value="2"/>
</dbReference>
<dbReference type="Proteomes" id="UP000694923">
    <property type="component" value="Unplaced"/>
</dbReference>
<evidence type="ECO:0000256" key="4">
    <source>
        <dbReference type="PROSITE-ProRule" id="PRU00302"/>
    </source>
</evidence>
<keyword evidence="2" id="KW-0732">Signal</keyword>
<dbReference type="InterPro" id="IPR035976">
    <property type="entry name" value="Sushi/SCR/CCP_sf"/>
</dbReference>
<feature type="domain" description="Sushi" evidence="5">
    <location>
        <begin position="142"/>
        <end position="200"/>
    </location>
</feature>
<evidence type="ECO:0000259" key="5">
    <source>
        <dbReference type="PROSITE" id="PS50923"/>
    </source>
</evidence>
<dbReference type="Pfam" id="PF00084">
    <property type="entry name" value="Sushi"/>
    <property type="match status" value="3"/>
</dbReference>
<feature type="disulfide bond" evidence="4">
    <location>
        <begin position="144"/>
        <end position="187"/>
    </location>
</feature>
<dbReference type="Gene3D" id="2.10.70.10">
    <property type="entry name" value="Complement Module, domain 1"/>
    <property type="match status" value="4"/>
</dbReference>
<dbReference type="PANTHER" id="PTHR45785:SF4">
    <property type="entry name" value="COMPLEMENT FACTOR H-RELATED PROTEIN 3-RELATED"/>
    <property type="match status" value="1"/>
</dbReference>
<proteinExistence type="predicted"/>
<organism evidence="6 7">
    <name type="scientific">Galeopterus variegatus</name>
    <name type="common">Malayan flying lemur</name>
    <name type="synonym">Cynocephalus variegatus</name>
    <dbReference type="NCBI Taxonomy" id="482537"/>
    <lineage>
        <taxon>Eukaryota</taxon>
        <taxon>Metazoa</taxon>
        <taxon>Chordata</taxon>
        <taxon>Craniata</taxon>
        <taxon>Vertebrata</taxon>
        <taxon>Euteleostomi</taxon>
        <taxon>Mammalia</taxon>
        <taxon>Eutheria</taxon>
        <taxon>Euarchontoglires</taxon>
        <taxon>Dermoptera</taxon>
        <taxon>Cynocephalidae</taxon>
        <taxon>Galeopterus</taxon>
    </lineage>
</organism>
<dbReference type="InterPro" id="IPR000436">
    <property type="entry name" value="Sushi_SCR_CCP_dom"/>
</dbReference>
<evidence type="ECO:0000256" key="3">
    <source>
        <dbReference type="ARBA" id="ARBA00023157"/>
    </source>
</evidence>
<gene>
    <name evidence="7" type="primary">LOC103604179</name>
</gene>
<dbReference type="SMART" id="SM00032">
    <property type="entry name" value="CCP"/>
    <property type="match status" value="3"/>
</dbReference>
<accession>A0ABM0S292</accession>
<dbReference type="PANTHER" id="PTHR45785">
    <property type="entry name" value="COMPLEMENT FACTOR H-RELATED"/>
    <property type="match status" value="1"/>
</dbReference>
<evidence type="ECO:0000256" key="2">
    <source>
        <dbReference type="ARBA" id="ARBA00022729"/>
    </source>
</evidence>
<protein>
    <submittedName>
        <fullName evidence="7">Complement factor H-related protein 4-like</fullName>
    </submittedName>
</protein>
<dbReference type="RefSeq" id="XP_008586983.1">
    <property type="nucleotide sequence ID" value="XM_008588761.1"/>
</dbReference>
<dbReference type="GeneID" id="103604179"/>
<dbReference type="CDD" id="cd00033">
    <property type="entry name" value="CCP"/>
    <property type="match status" value="2"/>
</dbReference>
<dbReference type="InterPro" id="IPR051503">
    <property type="entry name" value="ComplSys_Reg/VirEntry_Med"/>
</dbReference>
<comment type="caution">
    <text evidence="4">Lacks conserved residue(s) required for the propagation of feature annotation.</text>
</comment>
<keyword evidence="1 4" id="KW-0768">Sushi</keyword>
<keyword evidence="3 4" id="KW-1015">Disulfide bond</keyword>
<evidence type="ECO:0000256" key="1">
    <source>
        <dbReference type="ARBA" id="ARBA00022659"/>
    </source>
</evidence>
<keyword evidence="6" id="KW-1185">Reference proteome</keyword>
<evidence type="ECO:0000313" key="7">
    <source>
        <dbReference type="RefSeq" id="XP_008586983.1"/>
    </source>
</evidence>
<reference evidence="7" key="1">
    <citation type="submission" date="2025-08" db="UniProtKB">
        <authorList>
            <consortium name="RefSeq"/>
        </authorList>
    </citation>
    <scope>IDENTIFICATION</scope>
</reference>
<sequence length="264" mass="29786">MVKIIWNWEEQIVVDFLLETCSTSNIEIENGFFPEPVVVYDINKQTQYTCKSGYVTTDGEISGSVTCLQSGWSAQPKCIKSCETPLFKNARTKSNRTWFKVNDTLDYECHDGYENRHNDIKGSIVCGYNGWSDTPACDDPTEKCGPPKAISNGDITSFLLTMYPPGSRVEYQCQSYYTLQGSKYATCSNGEWSKPPRCIDPCIITEENMNENNIQLKGKNDKKYYAKAGETIEFMCKLGYSGNTGMLSFQAVCQEGIVQYPRCK</sequence>